<reference evidence="1" key="1">
    <citation type="submission" date="2014-09" db="EMBL/GenBank/DDBJ databases">
        <authorList>
            <person name="Magalhaes I.L.F."/>
            <person name="Oliveira U."/>
            <person name="Santos F.R."/>
            <person name="Vidigal T.H.D.A."/>
            <person name="Brescovit A.D."/>
            <person name="Santos A.J."/>
        </authorList>
    </citation>
    <scope>NUCLEOTIDE SEQUENCE</scope>
    <source>
        <tissue evidence="1">Shoot tissue taken approximately 20 cm above the soil surface</tissue>
    </source>
</reference>
<organism evidence="1">
    <name type="scientific">Arundo donax</name>
    <name type="common">Giant reed</name>
    <name type="synonym">Donax arundinaceus</name>
    <dbReference type="NCBI Taxonomy" id="35708"/>
    <lineage>
        <taxon>Eukaryota</taxon>
        <taxon>Viridiplantae</taxon>
        <taxon>Streptophyta</taxon>
        <taxon>Embryophyta</taxon>
        <taxon>Tracheophyta</taxon>
        <taxon>Spermatophyta</taxon>
        <taxon>Magnoliopsida</taxon>
        <taxon>Liliopsida</taxon>
        <taxon>Poales</taxon>
        <taxon>Poaceae</taxon>
        <taxon>PACMAD clade</taxon>
        <taxon>Arundinoideae</taxon>
        <taxon>Arundineae</taxon>
        <taxon>Arundo</taxon>
    </lineage>
</organism>
<dbReference type="EMBL" id="GBRH01230497">
    <property type="protein sequence ID" value="JAD67398.1"/>
    <property type="molecule type" value="Transcribed_RNA"/>
</dbReference>
<sequence length="31" mass="3616">MHLMQNGNRRSYASSHSSMCWKCAVNLKYLV</sequence>
<proteinExistence type="predicted"/>
<accession>A0A0A9BYV7</accession>
<dbReference type="AlphaFoldDB" id="A0A0A9BYV7"/>
<protein>
    <submittedName>
        <fullName evidence="1">Uncharacterized protein</fullName>
    </submittedName>
</protein>
<reference evidence="1" key="2">
    <citation type="journal article" date="2015" name="Data Brief">
        <title>Shoot transcriptome of the giant reed, Arundo donax.</title>
        <authorList>
            <person name="Barrero R.A."/>
            <person name="Guerrero F.D."/>
            <person name="Moolhuijzen P."/>
            <person name="Goolsby J.A."/>
            <person name="Tidwell J."/>
            <person name="Bellgard S.E."/>
            <person name="Bellgard M.I."/>
        </authorList>
    </citation>
    <scope>NUCLEOTIDE SEQUENCE</scope>
    <source>
        <tissue evidence="1">Shoot tissue taken approximately 20 cm above the soil surface</tissue>
    </source>
</reference>
<evidence type="ECO:0000313" key="1">
    <source>
        <dbReference type="EMBL" id="JAD67398.1"/>
    </source>
</evidence>
<name>A0A0A9BYV7_ARUDO</name>